<keyword evidence="4 13" id="KW-0812">Transmembrane</keyword>
<evidence type="ECO:0000313" key="17">
    <source>
        <dbReference type="Proteomes" id="UP000288805"/>
    </source>
</evidence>
<dbReference type="InterPro" id="IPR025287">
    <property type="entry name" value="WAK_GUB"/>
</dbReference>
<feature type="binding site" evidence="12">
    <location>
        <position position="368"/>
    </location>
    <ligand>
        <name>ATP</name>
        <dbReference type="ChEBI" id="CHEBI:30616"/>
    </ligand>
</feature>
<evidence type="ECO:0000259" key="15">
    <source>
        <dbReference type="PROSITE" id="PS50011"/>
    </source>
</evidence>
<evidence type="ECO:0000256" key="12">
    <source>
        <dbReference type="PROSITE-ProRule" id="PRU10141"/>
    </source>
</evidence>
<dbReference type="PROSITE" id="PS00107">
    <property type="entry name" value="PROTEIN_KINASE_ATP"/>
    <property type="match status" value="1"/>
</dbReference>
<dbReference type="GO" id="GO:0030247">
    <property type="term" value="F:polysaccharide binding"/>
    <property type="evidence" value="ECO:0007669"/>
    <property type="project" value="InterPro"/>
</dbReference>
<comment type="subcellular location">
    <subcellularLocation>
        <location evidence="1">Membrane</location>
        <topology evidence="1">Single-pass type I membrane protein</topology>
    </subcellularLocation>
</comment>
<dbReference type="PROSITE" id="PS00108">
    <property type="entry name" value="PROTEIN_KINASE_ST"/>
    <property type="match status" value="1"/>
</dbReference>
<keyword evidence="7 16" id="KW-0418">Kinase</keyword>
<feature type="domain" description="Protein kinase" evidence="15">
    <location>
        <begin position="340"/>
        <end position="618"/>
    </location>
</feature>
<evidence type="ECO:0000256" key="4">
    <source>
        <dbReference type="ARBA" id="ARBA00022692"/>
    </source>
</evidence>
<keyword evidence="11" id="KW-0325">Glycoprotein</keyword>
<dbReference type="Proteomes" id="UP000288805">
    <property type="component" value="Unassembled WGS sequence"/>
</dbReference>
<gene>
    <name evidence="16" type="primary">LRK10_181</name>
    <name evidence="16" type="ORF">CK203_054562</name>
</gene>
<evidence type="ECO:0000256" key="10">
    <source>
        <dbReference type="ARBA" id="ARBA00023136"/>
    </source>
</evidence>
<evidence type="ECO:0000256" key="3">
    <source>
        <dbReference type="ARBA" id="ARBA00022679"/>
    </source>
</evidence>
<dbReference type="SUPFAM" id="SSF56112">
    <property type="entry name" value="Protein kinase-like (PK-like)"/>
    <property type="match status" value="1"/>
</dbReference>
<dbReference type="InterPro" id="IPR000719">
    <property type="entry name" value="Prot_kinase_dom"/>
</dbReference>
<organism evidence="16 17">
    <name type="scientific">Vitis vinifera</name>
    <name type="common">Grape</name>
    <dbReference type="NCBI Taxonomy" id="29760"/>
    <lineage>
        <taxon>Eukaryota</taxon>
        <taxon>Viridiplantae</taxon>
        <taxon>Streptophyta</taxon>
        <taxon>Embryophyta</taxon>
        <taxon>Tracheophyta</taxon>
        <taxon>Spermatophyta</taxon>
        <taxon>Magnoliopsida</taxon>
        <taxon>eudicotyledons</taxon>
        <taxon>Gunneridae</taxon>
        <taxon>Pentapetalae</taxon>
        <taxon>rosids</taxon>
        <taxon>Vitales</taxon>
        <taxon>Vitaceae</taxon>
        <taxon>Viteae</taxon>
        <taxon>Vitis</taxon>
    </lineage>
</organism>
<dbReference type="InterPro" id="IPR017441">
    <property type="entry name" value="Protein_kinase_ATP_BS"/>
</dbReference>
<evidence type="ECO:0000256" key="9">
    <source>
        <dbReference type="ARBA" id="ARBA00022989"/>
    </source>
</evidence>
<keyword evidence="5 14" id="KW-0732">Signal</keyword>
<feature type="transmembrane region" description="Helical" evidence="13">
    <location>
        <begin position="282"/>
        <end position="302"/>
    </location>
</feature>
<feature type="chain" id="PRO_5019210199" evidence="14">
    <location>
        <begin position="28"/>
        <end position="659"/>
    </location>
</feature>
<evidence type="ECO:0000256" key="2">
    <source>
        <dbReference type="ARBA" id="ARBA00022527"/>
    </source>
</evidence>
<name>A0A438GQM3_VITVI</name>
<dbReference type="EMBL" id="QGNW01000369">
    <property type="protein sequence ID" value="RVW74487.1"/>
    <property type="molecule type" value="Genomic_DNA"/>
</dbReference>
<keyword evidence="8 12" id="KW-0067">ATP-binding</keyword>
<proteinExistence type="predicted"/>
<accession>A0A438GQM3</accession>
<evidence type="ECO:0000256" key="8">
    <source>
        <dbReference type="ARBA" id="ARBA00022840"/>
    </source>
</evidence>
<dbReference type="PANTHER" id="PTHR27009">
    <property type="entry name" value="RUST RESISTANCE KINASE LR10-RELATED"/>
    <property type="match status" value="1"/>
</dbReference>
<keyword evidence="10 13" id="KW-0472">Membrane</keyword>
<evidence type="ECO:0000313" key="16">
    <source>
        <dbReference type="EMBL" id="RVW74487.1"/>
    </source>
</evidence>
<dbReference type="FunFam" id="1.10.510.10:FF:000590">
    <property type="entry name" value="PR5-like receptor kinase"/>
    <property type="match status" value="1"/>
</dbReference>
<dbReference type="Pfam" id="PF13947">
    <property type="entry name" value="GUB_WAK_bind"/>
    <property type="match status" value="1"/>
</dbReference>
<keyword evidence="2" id="KW-0723">Serine/threonine-protein kinase</keyword>
<dbReference type="GO" id="GO:0004674">
    <property type="term" value="F:protein serine/threonine kinase activity"/>
    <property type="evidence" value="ECO:0007669"/>
    <property type="project" value="UniProtKB-KW"/>
</dbReference>
<dbReference type="Pfam" id="PF00069">
    <property type="entry name" value="Pkinase"/>
    <property type="match status" value="1"/>
</dbReference>
<dbReference type="SMART" id="SM00220">
    <property type="entry name" value="S_TKc"/>
    <property type="match status" value="1"/>
</dbReference>
<dbReference type="InterPro" id="IPR045874">
    <property type="entry name" value="LRK10/LRL21-25-like"/>
</dbReference>
<dbReference type="GO" id="GO:0005524">
    <property type="term" value="F:ATP binding"/>
    <property type="evidence" value="ECO:0007669"/>
    <property type="project" value="UniProtKB-UniRule"/>
</dbReference>
<dbReference type="FunFam" id="3.30.200.20:FF:000178">
    <property type="entry name" value="serine/threonine-protein kinase PBS1-like"/>
    <property type="match status" value="1"/>
</dbReference>
<dbReference type="AlphaFoldDB" id="A0A438GQM3"/>
<dbReference type="GO" id="GO:0016020">
    <property type="term" value="C:membrane"/>
    <property type="evidence" value="ECO:0007669"/>
    <property type="project" value="UniProtKB-SubCell"/>
</dbReference>
<evidence type="ECO:0000256" key="1">
    <source>
        <dbReference type="ARBA" id="ARBA00004479"/>
    </source>
</evidence>
<evidence type="ECO:0000256" key="14">
    <source>
        <dbReference type="SAM" id="SignalP"/>
    </source>
</evidence>
<keyword evidence="3" id="KW-0808">Transferase</keyword>
<evidence type="ECO:0000256" key="6">
    <source>
        <dbReference type="ARBA" id="ARBA00022741"/>
    </source>
</evidence>
<evidence type="ECO:0000256" key="5">
    <source>
        <dbReference type="ARBA" id="ARBA00022729"/>
    </source>
</evidence>
<dbReference type="PROSITE" id="PS50011">
    <property type="entry name" value="PROTEIN_KINASE_DOM"/>
    <property type="match status" value="1"/>
</dbReference>
<keyword evidence="9 13" id="KW-1133">Transmembrane helix</keyword>
<dbReference type="CDD" id="cd14066">
    <property type="entry name" value="STKc_IRAK"/>
    <property type="match status" value="1"/>
</dbReference>
<protein>
    <submittedName>
        <fullName evidence="16">Rust resistance kinase Lr10</fullName>
    </submittedName>
</protein>
<keyword evidence="6 12" id="KW-0547">Nucleotide-binding</keyword>
<dbReference type="Gene3D" id="1.10.510.10">
    <property type="entry name" value="Transferase(Phosphotransferase) domain 1"/>
    <property type="match status" value="1"/>
</dbReference>
<dbReference type="InterPro" id="IPR011009">
    <property type="entry name" value="Kinase-like_dom_sf"/>
</dbReference>
<feature type="signal peptide" evidence="14">
    <location>
        <begin position="1"/>
        <end position="27"/>
    </location>
</feature>
<evidence type="ECO:0000256" key="11">
    <source>
        <dbReference type="ARBA" id="ARBA00023180"/>
    </source>
</evidence>
<reference evidence="16 17" key="1">
    <citation type="journal article" date="2018" name="PLoS Genet.">
        <title>Population sequencing reveals clonal diversity and ancestral inbreeding in the grapevine cultivar Chardonnay.</title>
        <authorList>
            <person name="Roach M.J."/>
            <person name="Johnson D.L."/>
            <person name="Bohlmann J."/>
            <person name="van Vuuren H.J."/>
            <person name="Jones S.J."/>
            <person name="Pretorius I.S."/>
            <person name="Schmidt S.A."/>
            <person name="Borneman A.R."/>
        </authorList>
    </citation>
    <scope>NUCLEOTIDE SEQUENCE [LARGE SCALE GENOMIC DNA]</scope>
    <source>
        <strain evidence="17">cv. Chardonnay</strain>
        <tissue evidence="16">Leaf</tissue>
    </source>
</reference>
<dbReference type="Gene3D" id="3.30.200.20">
    <property type="entry name" value="Phosphorylase Kinase, domain 1"/>
    <property type="match status" value="1"/>
</dbReference>
<evidence type="ECO:0000256" key="7">
    <source>
        <dbReference type="ARBA" id="ARBA00022777"/>
    </source>
</evidence>
<dbReference type="InterPro" id="IPR008271">
    <property type="entry name" value="Ser/Thr_kinase_AS"/>
</dbReference>
<evidence type="ECO:0000256" key="13">
    <source>
        <dbReference type="SAM" id="Phobius"/>
    </source>
</evidence>
<comment type="caution">
    <text evidence="16">The sequence shown here is derived from an EMBL/GenBank/DDBJ whole genome shotgun (WGS) entry which is preliminary data.</text>
</comment>
<sequence length="659" mass="75066">MMSREENLVGVGLLTILHVCFLSVCVADKNQTFKSSCGDMNISDPFQLVDDYASDLGYPYLNLICENNRTMVNLDYGGKYHVADINYSSHTIRVVDPGLKKKGMGNCFSYPLYYFLKYQYPYEVPKDSHPVVFIKCPRPISGHKIHKYIPINPCNTNRSSPFSQAYAYAIVGDLEFRDIPDSCILDGNIVTQSKAVAEGRHLSMSDLQEELLMGFELSFLSFMCDTRRVKCGNSIIVKWIWILINLLRHLIGYIFNRSNFTIGGLKQHSWDYNFVNGIEAFVIIYVGVRIVLGMFMFAYLIYKFRRRHLSLDDNIEEFLQNHKSLQLIKYSYYDIKKMTNSFKDKLGQGGFGSVYKGKLKSGRVVAVKVLVMSKADGQDFINEVATIGRIHHINVVKLVGFCIEGSKWALIYDFMPNGSLDKFIFPKHENNTPLSWERLYKIALGVGRGIEYLHQGCDMKILHFDIKPHNILLDEDFTPKVSDFGLAKLYSTDESIVSLTKARGTMGYIAPELFYKNIGCISNKADVYSFGMLLMEMVGKRKNLNALADHSSQIYFPSWIYDKFYQGEDIEMEDATDSEKISVKKMVIVALWCIQTKPTDRPSMSKALKMLEGEIELLQMPPKPSLYYDVLKVEDQVSNQVGVPVSSLNAMDTITLTGR</sequence>